<keyword evidence="2" id="KW-0805">Transcription regulation</keyword>
<accession>A0A251S914</accession>
<keyword evidence="5" id="KW-0539">Nucleus</keyword>
<dbReference type="InterPro" id="IPR015300">
    <property type="entry name" value="DNA-bd_pseudobarrel_sf"/>
</dbReference>
<evidence type="ECO:0000256" key="6">
    <source>
        <dbReference type="SAM" id="MobiDB-lite"/>
    </source>
</evidence>
<evidence type="ECO:0000313" key="9">
    <source>
        <dbReference type="Proteomes" id="UP000215914"/>
    </source>
</evidence>
<dbReference type="PANTHER" id="PTHR31140">
    <property type="entry name" value="B3 DOMAIN-CONTAINING TRANSCRIPTION FACTOR ABI3"/>
    <property type="match status" value="1"/>
</dbReference>
<evidence type="ECO:0000259" key="7">
    <source>
        <dbReference type="PROSITE" id="PS50863"/>
    </source>
</evidence>
<dbReference type="InParanoid" id="A0A251S914"/>
<dbReference type="PANTHER" id="PTHR31140:SF81">
    <property type="entry name" value="B3 DOMAIN-CONTAINING TRANSCRIPTION FACTOR ABI3"/>
    <property type="match status" value="1"/>
</dbReference>
<dbReference type="SMART" id="SM01019">
    <property type="entry name" value="B3"/>
    <property type="match status" value="1"/>
</dbReference>
<keyword evidence="9" id="KW-1185">Reference proteome</keyword>
<gene>
    <name evidence="8" type="ORF">HannXRQ_Chr15g0482071</name>
</gene>
<dbReference type="CDD" id="cd10017">
    <property type="entry name" value="B3_DNA"/>
    <property type="match status" value="1"/>
</dbReference>
<dbReference type="EMBL" id="CM007904">
    <property type="protein sequence ID" value="OTF95347.1"/>
    <property type="molecule type" value="Genomic_DNA"/>
</dbReference>
<evidence type="ECO:0000256" key="4">
    <source>
        <dbReference type="ARBA" id="ARBA00023163"/>
    </source>
</evidence>
<feature type="compositionally biased region" description="Low complexity" evidence="6">
    <location>
        <begin position="100"/>
        <end position="113"/>
    </location>
</feature>
<feature type="domain" description="TF-B3" evidence="7">
    <location>
        <begin position="138"/>
        <end position="238"/>
    </location>
</feature>
<evidence type="ECO:0000256" key="5">
    <source>
        <dbReference type="ARBA" id="ARBA00023242"/>
    </source>
</evidence>
<feature type="region of interest" description="Disordered" evidence="6">
    <location>
        <begin position="1"/>
        <end position="21"/>
    </location>
</feature>
<dbReference type="GO" id="GO:0003677">
    <property type="term" value="F:DNA binding"/>
    <property type="evidence" value="ECO:0007669"/>
    <property type="project" value="UniProtKB-KW"/>
</dbReference>
<proteinExistence type="predicted"/>
<dbReference type="PROSITE" id="PS50863">
    <property type="entry name" value="B3"/>
    <property type="match status" value="1"/>
</dbReference>
<evidence type="ECO:0000256" key="1">
    <source>
        <dbReference type="ARBA" id="ARBA00004123"/>
    </source>
</evidence>
<keyword evidence="3 8" id="KW-0238">DNA-binding</keyword>
<dbReference type="GO" id="GO:0005634">
    <property type="term" value="C:nucleus"/>
    <property type="evidence" value="ECO:0007669"/>
    <property type="project" value="UniProtKB-SubCell"/>
</dbReference>
<feature type="region of interest" description="Disordered" evidence="6">
    <location>
        <begin position="87"/>
        <end position="117"/>
    </location>
</feature>
<dbReference type="GO" id="GO:0003700">
    <property type="term" value="F:DNA-binding transcription factor activity"/>
    <property type="evidence" value="ECO:0007669"/>
    <property type="project" value="InterPro"/>
</dbReference>
<protein>
    <submittedName>
        <fullName evidence="8">Putative DNA-binding pseudobarrel domain-containing protein</fullName>
    </submittedName>
</protein>
<dbReference type="Pfam" id="PF02362">
    <property type="entry name" value="B3"/>
    <property type="match status" value="1"/>
</dbReference>
<dbReference type="Proteomes" id="UP000215914">
    <property type="component" value="Chromosome 15"/>
</dbReference>
<dbReference type="AlphaFoldDB" id="A0A251S914"/>
<dbReference type="STRING" id="4232.A0A251S914"/>
<dbReference type="InterPro" id="IPR003340">
    <property type="entry name" value="B3_DNA-bd"/>
</dbReference>
<name>A0A251S914_HELAN</name>
<dbReference type="SUPFAM" id="SSF101936">
    <property type="entry name" value="DNA-binding pseudobarrel domain"/>
    <property type="match status" value="1"/>
</dbReference>
<dbReference type="InterPro" id="IPR044800">
    <property type="entry name" value="LEC2-like"/>
</dbReference>
<evidence type="ECO:0000256" key="2">
    <source>
        <dbReference type="ARBA" id="ARBA00023015"/>
    </source>
</evidence>
<organism evidence="8 9">
    <name type="scientific">Helianthus annuus</name>
    <name type="common">Common sunflower</name>
    <dbReference type="NCBI Taxonomy" id="4232"/>
    <lineage>
        <taxon>Eukaryota</taxon>
        <taxon>Viridiplantae</taxon>
        <taxon>Streptophyta</taxon>
        <taxon>Embryophyta</taxon>
        <taxon>Tracheophyta</taxon>
        <taxon>Spermatophyta</taxon>
        <taxon>Magnoliopsida</taxon>
        <taxon>eudicotyledons</taxon>
        <taxon>Gunneridae</taxon>
        <taxon>Pentapetalae</taxon>
        <taxon>asterids</taxon>
        <taxon>campanulids</taxon>
        <taxon>Asterales</taxon>
        <taxon>Asteraceae</taxon>
        <taxon>Asteroideae</taxon>
        <taxon>Heliantheae alliance</taxon>
        <taxon>Heliantheae</taxon>
        <taxon>Helianthus</taxon>
    </lineage>
</organism>
<keyword evidence="4" id="KW-0804">Transcription</keyword>
<sequence>MKNINDFDLNATPPFSEDESEYDEIPYSYTHDSLLSQQTGPFYGEPCEIGNFRSTGPIGVHVSVHLVPTLSTIDYKEYRRQAKIARANRKQIRAEKKAKQSSSSDKPSKKAYSGCNKGSDQDNHIIYTRDNVKLRILLRKMLTYTDVGFLGRILLPKAAEQNLPALASKEGVEVILREVYSNKEWKMTYRYWANQKGNIYLFDQCADFVKENLLNEGDHLELYHDEQKNLVSFIARIQIVL</sequence>
<reference evidence="9" key="1">
    <citation type="journal article" date="2017" name="Nature">
        <title>The sunflower genome provides insights into oil metabolism, flowering and Asterid evolution.</title>
        <authorList>
            <person name="Badouin H."/>
            <person name="Gouzy J."/>
            <person name="Grassa C.J."/>
            <person name="Murat F."/>
            <person name="Staton S.E."/>
            <person name="Cottret L."/>
            <person name="Lelandais-Briere C."/>
            <person name="Owens G.L."/>
            <person name="Carrere S."/>
            <person name="Mayjonade B."/>
            <person name="Legrand L."/>
            <person name="Gill N."/>
            <person name="Kane N.C."/>
            <person name="Bowers J.E."/>
            <person name="Hubner S."/>
            <person name="Bellec A."/>
            <person name="Berard A."/>
            <person name="Berges H."/>
            <person name="Blanchet N."/>
            <person name="Boniface M.C."/>
            <person name="Brunel D."/>
            <person name="Catrice O."/>
            <person name="Chaidir N."/>
            <person name="Claudel C."/>
            <person name="Donnadieu C."/>
            <person name="Faraut T."/>
            <person name="Fievet G."/>
            <person name="Helmstetter N."/>
            <person name="King M."/>
            <person name="Knapp S.J."/>
            <person name="Lai Z."/>
            <person name="Le Paslier M.C."/>
            <person name="Lippi Y."/>
            <person name="Lorenzon L."/>
            <person name="Mandel J.R."/>
            <person name="Marage G."/>
            <person name="Marchand G."/>
            <person name="Marquand E."/>
            <person name="Bret-Mestries E."/>
            <person name="Morien E."/>
            <person name="Nambeesan S."/>
            <person name="Nguyen T."/>
            <person name="Pegot-Espagnet P."/>
            <person name="Pouilly N."/>
            <person name="Raftis F."/>
            <person name="Sallet E."/>
            <person name="Schiex T."/>
            <person name="Thomas J."/>
            <person name="Vandecasteele C."/>
            <person name="Vares D."/>
            <person name="Vear F."/>
            <person name="Vautrin S."/>
            <person name="Crespi M."/>
            <person name="Mangin B."/>
            <person name="Burke J.M."/>
            <person name="Salse J."/>
            <person name="Munos S."/>
            <person name="Vincourt P."/>
            <person name="Rieseberg L.H."/>
            <person name="Langlade N.B."/>
        </authorList>
    </citation>
    <scope>NUCLEOTIDE SEQUENCE [LARGE SCALE GENOMIC DNA]</scope>
    <source>
        <strain evidence="9">cv. SF193</strain>
    </source>
</reference>
<evidence type="ECO:0000313" key="8">
    <source>
        <dbReference type="EMBL" id="OTF95347.1"/>
    </source>
</evidence>
<comment type="subcellular location">
    <subcellularLocation>
        <location evidence="1">Nucleus</location>
    </subcellularLocation>
</comment>
<dbReference type="Gene3D" id="2.40.330.10">
    <property type="entry name" value="DNA-binding pseudobarrel domain"/>
    <property type="match status" value="1"/>
</dbReference>
<evidence type="ECO:0000256" key="3">
    <source>
        <dbReference type="ARBA" id="ARBA00023125"/>
    </source>
</evidence>